<protein>
    <submittedName>
        <fullName evidence="2">Intraflagellar transport protein 57-like protein</fullName>
    </submittedName>
</protein>
<dbReference type="EMBL" id="MUJZ01016066">
    <property type="protein sequence ID" value="OTF80918.1"/>
    <property type="molecule type" value="Genomic_DNA"/>
</dbReference>
<name>A0A1Y3BLX3_EURMA</name>
<feature type="compositionally biased region" description="Basic and acidic residues" evidence="1">
    <location>
        <begin position="60"/>
        <end position="72"/>
    </location>
</feature>
<dbReference type="Pfam" id="PF10498">
    <property type="entry name" value="IFT57"/>
    <property type="match status" value="1"/>
</dbReference>
<proteinExistence type="predicted"/>
<keyword evidence="3" id="KW-1185">Reference proteome</keyword>
<evidence type="ECO:0000256" key="1">
    <source>
        <dbReference type="SAM" id="MobiDB-lite"/>
    </source>
</evidence>
<keyword evidence="2" id="KW-0282">Flagellum</keyword>
<accession>A0A1Y3BLX3</accession>
<evidence type="ECO:0000313" key="2">
    <source>
        <dbReference type="EMBL" id="OTF80918.1"/>
    </source>
</evidence>
<reference evidence="2 3" key="1">
    <citation type="submission" date="2017-03" db="EMBL/GenBank/DDBJ databases">
        <title>Genome Survey of Euroglyphus maynei.</title>
        <authorList>
            <person name="Arlian L.G."/>
            <person name="Morgan M.S."/>
            <person name="Rider S.D."/>
        </authorList>
    </citation>
    <scope>NUCLEOTIDE SEQUENCE [LARGE SCALE GENOMIC DNA]</scope>
    <source>
        <strain evidence="2">Arlian Lab</strain>
        <tissue evidence="2">Whole body</tissue>
    </source>
</reference>
<keyword evidence="2" id="KW-0966">Cell projection</keyword>
<feature type="non-terminal residue" evidence="2">
    <location>
        <position position="93"/>
    </location>
</feature>
<gene>
    <name evidence="2" type="ORF">BLA29_015031</name>
</gene>
<sequence>MKTSLEKIASKESYLRQNCNTILAEWINVRQRAIELKQSLDQSESELESRSLRLQELNDEDRSTKQSIEDFSLRMTDSSPLAEAKKARDMLKQ</sequence>
<dbReference type="InterPro" id="IPR019530">
    <property type="entry name" value="Intra-flagellar_transport_57"/>
</dbReference>
<keyword evidence="2" id="KW-0969">Cilium</keyword>
<dbReference type="OrthoDB" id="423881at2759"/>
<comment type="caution">
    <text evidence="2">The sequence shown here is derived from an EMBL/GenBank/DDBJ whole genome shotgun (WGS) entry which is preliminary data.</text>
</comment>
<organism evidence="2 3">
    <name type="scientific">Euroglyphus maynei</name>
    <name type="common">Mayne's house dust mite</name>
    <dbReference type="NCBI Taxonomy" id="6958"/>
    <lineage>
        <taxon>Eukaryota</taxon>
        <taxon>Metazoa</taxon>
        <taxon>Ecdysozoa</taxon>
        <taxon>Arthropoda</taxon>
        <taxon>Chelicerata</taxon>
        <taxon>Arachnida</taxon>
        <taxon>Acari</taxon>
        <taxon>Acariformes</taxon>
        <taxon>Sarcoptiformes</taxon>
        <taxon>Astigmata</taxon>
        <taxon>Psoroptidia</taxon>
        <taxon>Analgoidea</taxon>
        <taxon>Pyroglyphidae</taxon>
        <taxon>Pyroglyphinae</taxon>
        <taxon>Euroglyphus</taxon>
    </lineage>
</organism>
<feature type="compositionally biased region" description="Basic and acidic residues" evidence="1">
    <location>
        <begin position="83"/>
        <end position="93"/>
    </location>
</feature>
<evidence type="ECO:0000313" key="3">
    <source>
        <dbReference type="Proteomes" id="UP000194236"/>
    </source>
</evidence>
<feature type="region of interest" description="Disordered" evidence="1">
    <location>
        <begin position="40"/>
        <end position="93"/>
    </location>
</feature>
<dbReference type="AlphaFoldDB" id="A0A1Y3BLX3"/>
<dbReference type="Proteomes" id="UP000194236">
    <property type="component" value="Unassembled WGS sequence"/>
</dbReference>